<comment type="subcellular location">
    <subcellularLocation>
        <location evidence="1">Membrane</location>
        <topology evidence="1">Multi-pass membrane protein</topology>
    </subcellularLocation>
</comment>
<feature type="transmembrane region" description="Helical" evidence="6">
    <location>
        <begin position="411"/>
        <end position="434"/>
    </location>
</feature>
<evidence type="ECO:0000256" key="4">
    <source>
        <dbReference type="ARBA" id="ARBA00023136"/>
    </source>
</evidence>
<dbReference type="EMBL" id="ML991776">
    <property type="protein sequence ID" value="KAF2238221.1"/>
    <property type="molecule type" value="Genomic_DNA"/>
</dbReference>
<feature type="transmembrane region" description="Helical" evidence="6">
    <location>
        <begin position="299"/>
        <end position="321"/>
    </location>
</feature>
<dbReference type="OrthoDB" id="191139at2759"/>
<dbReference type="Proteomes" id="UP000800092">
    <property type="component" value="Unassembled WGS sequence"/>
</dbReference>
<evidence type="ECO:0000256" key="5">
    <source>
        <dbReference type="SAM" id="MobiDB-lite"/>
    </source>
</evidence>
<evidence type="ECO:0000256" key="2">
    <source>
        <dbReference type="ARBA" id="ARBA00022692"/>
    </source>
</evidence>
<sequence length="444" mass="47989">MSSGIVTSFLGALQASLSILLTISYGVIAAQSKLLSEASTKEVSKTCVRLFLPALLIHNVGSQLHLETALRYIPILIWSILYNILSMGLGLLLVRLFKMPHWVTPAIAFNNTTSLPLLLVQSLDATGILSSLISSSDSTSDAIQRAKSYFLVNAMIGNSLTFAIGPALLNGHEEDAPDRQADESKPDNDVPNGAAADGANDVEQAGNSNDEEERPHEETSLLLNRVIRASDHAAQAASRRKSEFFRRLPNWAQSVLSFMYQFVNAPVIGAVIGAVIGLVPALHRVFFNSTQNGGYLNAWLTTSIKNIGDLFAALQVIVVGVKLSQSMSKMRKGEESGTAPWASMVTITFVRLVLWPAISISFIYMLATKTRTLDKDPILWFAMMLMPTGPPALKLAALADVNGSDEKEKMSVAKFLTISYILSPLICFAVVGSLRASEAAMSNM</sequence>
<feature type="compositionally biased region" description="Basic and acidic residues" evidence="5">
    <location>
        <begin position="173"/>
        <end position="188"/>
    </location>
</feature>
<feature type="region of interest" description="Disordered" evidence="5">
    <location>
        <begin position="173"/>
        <end position="218"/>
    </location>
</feature>
<dbReference type="PANTHER" id="PTHR31794:SF4">
    <property type="entry name" value="AUXIN EFFLUX TRANSPORTER FAMILY PROTEIN (EUROFUNG)"/>
    <property type="match status" value="1"/>
</dbReference>
<evidence type="ECO:0000256" key="1">
    <source>
        <dbReference type="ARBA" id="ARBA00004141"/>
    </source>
</evidence>
<dbReference type="GO" id="GO:0055085">
    <property type="term" value="P:transmembrane transport"/>
    <property type="evidence" value="ECO:0007669"/>
    <property type="project" value="InterPro"/>
</dbReference>
<name>A0A6A6HJT1_VIRVR</name>
<keyword evidence="2 6" id="KW-0812">Transmembrane</keyword>
<feature type="transmembrane region" description="Helical" evidence="6">
    <location>
        <begin position="378"/>
        <end position="399"/>
    </location>
</feature>
<keyword evidence="3 6" id="KW-1133">Transmembrane helix</keyword>
<feature type="transmembrane region" description="Helical" evidence="6">
    <location>
        <begin position="72"/>
        <end position="94"/>
    </location>
</feature>
<dbReference type="AlphaFoldDB" id="A0A6A6HJT1"/>
<feature type="transmembrane region" description="Helical" evidence="6">
    <location>
        <begin position="255"/>
        <end position="279"/>
    </location>
</feature>
<reference evidence="7" key="1">
    <citation type="journal article" date="2020" name="Stud. Mycol.">
        <title>101 Dothideomycetes genomes: a test case for predicting lifestyles and emergence of pathogens.</title>
        <authorList>
            <person name="Haridas S."/>
            <person name="Albert R."/>
            <person name="Binder M."/>
            <person name="Bloem J."/>
            <person name="Labutti K."/>
            <person name="Salamov A."/>
            <person name="Andreopoulos B."/>
            <person name="Baker S."/>
            <person name="Barry K."/>
            <person name="Bills G."/>
            <person name="Bluhm B."/>
            <person name="Cannon C."/>
            <person name="Castanera R."/>
            <person name="Culley D."/>
            <person name="Daum C."/>
            <person name="Ezra D."/>
            <person name="Gonzalez J."/>
            <person name="Henrissat B."/>
            <person name="Kuo A."/>
            <person name="Liang C."/>
            <person name="Lipzen A."/>
            <person name="Lutzoni F."/>
            <person name="Magnuson J."/>
            <person name="Mondo S."/>
            <person name="Nolan M."/>
            <person name="Ohm R."/>
            <person name="Pangilinan J."/>
            <person name="Park H.-J."/>
            <person name="Ramirez L."/>
            <person name="Alfaro M."/>
            <person name="Sun H."/>
            <person name="Tritt A."/>
            <person name="Yoshinaga Y."/>
            <person name="Zwiers L.-H."/>
            <person name="Turgeon B."/>
            <person name="Goodwin S."/>
            <person name="Spatafora J."/>
            <person name="Crous P."/>
            <person name="Grigoriev I."/>
        </authorList>
    </citation>
    <scope>NUCLEOTIDE SEQUENCE</scope>
    <source>
        <strain evidence="7">Tuck. ex Michener</strain>
    </source>
</reference>
<evidence type="ECO:0000256" key="3">
    <source>
        <dbReference type="ARBA" id="ARBA00022989"/>
    </source>
</evidence>
<keyword evidence="8" id="KW-1185">Reference proteome</keyword>
<keyword evidence="4 6" id="KW-0472">Membrane</keyword>
<dbReference type="GO" id="GO:0005783">
    <property type="term" value="C:endoplasmic reticulum"/>
    <property type="evidence" value="ECO:0007669"/>
    <property type="project" value="TreeGrafter"/>
</dbReference>
<protein>
    <recommendedName>
        <fullName evidence="9">Auxin efflux carrier</fullName>
    </recommendedName>
</protein>
<dbReference type="PANTHER" id="PTHR31794">
    <property type="entry name" value="AUXIN EFFLUX TRANSPORTER FAMILY PROTEIN (EUROFUNG)"/>
    <property type="match status" value="1"/>
</dbReference>
<evidence type="ECO:0000313" key="8">
    <source>
        <dbReference type="Proteomes" id="UP000800092"/>
    </source>
</evidence>
<accession>A0A6A6HJT1</accession>
<feature type="transmembrane region" description="Helical" evidence="6">
    <location>
        <begin position="341"/>
        <end position="366"/>
    </location>
</feature>
<evidence type="ECO:0000256" key="6">
    <source>
        <dbReference type="SAM" id="Phobius"/>
    </source>
</evidence>
<organism evidence="7 8">
    <name type="scientific">Viridothelium virens</name>
    <name type="common">Speckled blister lichen</name>
    <name type="synonym">Trypethelium virens</name>
    <dbReference type="NCBI Taxonomy" id="1048519"/>
    <lineage>
        <taxon>Eukaryota</taxon>
        <taxon>Fungi</taxon>
        <taxon>Dikarya</taxon>
        <taxon>Ascomycota</taxon>
        <taxon>Pezizomycotina</taxon>
        <taxon>Dothideomycetes</taxon>
        <taxon>Dothideomycetes incertae sedis</taxon>
        <taxon>Trypetheliales</taxon>
        <taxon>Trypetheliaceae</taxon>
        <taxon>Viridothelium</taxon>
    </lineage>
</organism>
<dbReference type="InterPro" id="IPR004776">
    <property type="entry name" value="Mem_transp_PIN-like"/>
</dbReference>
<evidence type="ECO:0008006" key="9">
    <source>
        <dbReference type="Google" id="ProtNLM"/>
    </source>
</evidence>
<proteinExistence type="predicted"/>
<dbReference type="GO" id="GO:0016020">
    <property type="term" value="C:membrane"/>
    <property type="evidence" value="ECO:0007669"/>
    <property type="project" value="UniProtKB-SubCell"/>
</dbReference>
<dbReference type="Pfam" id="PF03547">
    <property type="entry name" value="Mem_trans"/>
    <property type="match status" value="1"/>
</dbReference>
<evidence type="ECO:0000313" key="7">
    <source>
        <dbReference type="EMBL" id="KAF2238221.1"/>
    </source>
</evidence>
<gene>
    <name evidence="7" type="ORF">EV356DRAFT_301157</name>
</gene>